<keyword evidence="1" id="KW-1133">Transmembrane helix</keyword>
<feature type="transmembrane region" description="Helical" evidence="1">
    <location>
        <begin position="255"/>
        <end position="283"/>
    </location>
</feature>
<evidence type="ECO:0000313" key="3">
    <source>
        <dbReference type="Proteomes" id="UP000619536"/>
    </source>
</evidence>
<evidence type="ECO:0000313" key="2">
    <source>
        <dbReference type="EMBL" id="GGI13858.1"/>
    </source>
</evidence>
<proteinExistence type="predicted"/>
<keyword evidence="3" id="KW-1185">Reference proteome</keyword>
<accession>A0A8J3AGE1</accession>
<feature type="transmembrane region" description="Helical" evidence="1">
    <location>
        <begin position="195"/>
        <end position="216"/>
    </location>
</feature>
<sequence length="402" mass="45094">MNEEIMQTVTHTSYQQHLEAHKLPLIIRVYGVLLIVDAALSLPTFVMLGVDTVHALYTNPITHTPTLTSILAHSDGVLQFGIMCALAALGIGIMRNRRMQVARYAYAIMPFTVAQGLIDLALYGVSAHQLTALVQMVILIAVSVTADPSLFDERQLQRKLRSMNARDAYEEALRINMVGRDLSGKGYIQLDFFNLFWVFVVSSVIGLGIETVYHFILFGEYQDRAGLLFGPFSPIYGFGGVLLTMLLNRLYDSNVVLIFLASAIIGGSFEYATSWFMQVAFGITAWDYTGQWLSIDGRTSGKYMIMWGILGLVWLKLCLPNLLKLINRIPWKWRYSVTTIAVIIMLVDIVMTLMALDCWFTRASGIAPGSPIERFFATYFNNDVMAHRFQTMHLDPSSAGRL</sequence>
<dbReference type="Proteomes" id="UP000619536">
    <property type="component" value="Unassembled WGS sequence"/>
</dbReference>
<organism evidence="2 3">
    <name type="scientific">Galliscardovia ingluviei</name>
    <dbReference type="NCBI Taxonomy" id="1769422"/>
    <lineage>
        <taxon>Bacteria</taxon>
        <taxon>Bacillati</taxon>
        <taxon>Actinomycetota</taxon>
        <taxon>Actinomycetes</taxon>
        <taxon>Bifidobacteriales</taxon>
        <taxon>Bifidobacteriaceae</taxon>
        <taxon>Galliscardovia</taxon>
    </lineage>
</organism>
<keyword evidence="1" id="KW-0812">Transmembrane</keyword>
<feature type="transmembrane region" description="Helical" evidence="1">
    <location>
        <begin position="104"/>
        <end position="126"/>
    </location>
</feature>
<feature type="transmembrane region" description="Helical" evidence="1">
    <location>
        <begin position="303"/>
        <end position="323"/>
    </location>
</feature>
<reference evidence="2" key="1">
    <citation type="journal article" date="2014" name="Int. J. Syst. Evol. Microbiol.">
        <title>Complete genome sequence of Corynebacterium casei LMG S-19264T (=DSM 44701T), isolated from a smear-ripened cheese.</title>
        <authorList>
            <consortium name="US DOE Joint Genome Institute (JGI-PGF)"/>
            <person name="Walter F."/>
            <person name="Albersmeier A."/>
            <person name="Kalinowski J."/>
            <person name="Ruckert C."/>
        </authorList>
    </citation>
    <scope>NUCLEOTIDE SEQUENCE</scope>
    <source>
        <strain evidence="2">CCM 8606</strain>
    </source>
</reference>
<gene>
    <name evidence="2" type="ORF">GCM10007377_08060</name>
</gene>
<dbReference type="Pfam" id="PF06541">
    <property type="entry name" value="ABC_trans_CmpB"/>
    <property type="match status" value="1"/>
</dbReference>
<comment type="caution">
    <text evidence="2">The sequence shown here is derived from an EMBL/GenBank/DDBJ whole genome shotgun (WGS) entry which is preliminary data.</text>
</comment>
<dbReference type="RefSeq" id="WP_188354919.1">
    <property type="nucleotide sequence ID" value="NZ_BMDH01000001.1"/>
</dbReference>
<name>A0A8J3AGE1_9BIFI</name>
<dbReference type="AlphaFoldDB" id="A0A8J3AGE1"/>
<feature type="transmembrane region" description="Helical" evidence="1">
    <location>
        <begin position="335"/>
        <end position="356"/>
    </location>
</feature>
<evidence type="ECO:0000256" key="1">
    <source>
        <dbReference type="SAM" id="Phobius"/>
    </source>
</evidence>
<dbReference type="InterPro" id="IPR010540">
    <property type="entry name" value="CmpB_TMEM229"/>
</dbReference>
<keyword evidence="1" id="KW-0472">Membrane</keyword>
<feature type="transmembrane region" description="Helical" evidence="1">
    <location>
        <begin position="228"/>
        <end position="248"/>
    </location>
</feature>
<dbReference type="EMBL" id="BMDH01000001">
    <property type="protein sequence ID" value="GGI13858.1"/>
    <property type="molecule type" value="Genomic_DNA"/>
</dbReference>
<protein>
    <submittedName>
        <fullName evidence="2">Membrane protein</fullName>
    </submittedName>
</protein>
<feature type="transmembrane region" description="Helical" evidence="1">
    <location>
        <begin position="70"/>
        <end position="92"/>
    </location>
</feature>
<feature type="transmembrane region" description="Helical" evidence="1">
    <location>
        <begin position="132"/>
        <end position="151"/>
    </location>
</feature>
<reference evidence="2" key="2">
    <citation type="submission" date="2020-09" db="EMBL/GenBank/DDBJ databases">
        <authorList>
            <person name="Sun Q."/>
            <person name="Sedlacek I."/>
        </authorList>
    </citation>
    <scope>NUCLEOTIDE SEQUENCE</scope>
    <source>
        <strain evidence="2">CCM 8606</strain>
    </source>
</reference>
<feature type="transmembrane region" description="Helical" evidence="1">
    <location>
        <begin position="25"/>
        <end position="50"/>
    </location>
</feature>